<reference evidence="2 3" key="1">
    <citation type="submission" date="2022-06" db="EMBL/GenBank/DDBJ databases">
        <title>Isolation of gut microbiota from human fecal samples.</title>
        <authorList>
            <person name="Pamer E.G."/>
            <person name="Barat B."/>
            <person name="Waligurski E."/>
            <person name="Medina S."/>
            <person name="Paddock L."/>
            <person name="Mostad J."/>
        </authorList>
    </citation>
    <scope>NUCLEOTIDE SEQUENCE [LARGE SCALE GENOMIC DNA]</scope>
    <source>
        <strain evidence="2 3">DFI.9.90</strain>
    </source>
</reference>
<organism evidence="2 3">
    <name type="scientific">Cloacibacillus evryensis</name>
    <dbReference type="NCBI Taxonomy" id="508460"/>
    <lineage>
        <taxon>Bacteria</taxon>
        <taxon>Thermotogati</taxon>
        <taxon>Synergistota</taxon>
        <taxon>Synergistia</taxon>
        <taxon>Synergistales</taxon>
        <taxon>Synergistaceae</taxon>
        <taxon>Cloacibacillus</taxon>
    </lineage>
</organism>
<name>A0AAW5K645_9BACT</name>
<dbReference type="GeneID" id="95757942"/>
<dbReference type="Proteomes" id="UP001205919">
    <property type="component" value="Unassembled WGS sequence"/>
</dbReference>
<feature type="transmembrane region" description="Helical" evidence="1">
    <location>
        <begin position="12"/>
        <end position="33"/>
    </location>
</feature>
<dbReference type="EMBL" id="JANFYT010000007">
    <property type="protein sequence ID" value="MCQ4813712.1"/>
    <property type="molecule type" value="Genomic_DNA"/>
</dbReference>
<proteinExistence type="predicted"/>
<evidence type="ECO:0000313" key="2">
    <source>
        <dbReference type="EMBL" id="MCQ4813712.1"/>
    </source>
</evidence>
<keyword evidence="3" id="KW-1185">Reference proteome</keyword>
<gene>
    <name evidence="2" type="ORF">NE630_04635</name>
</gene>
<evidence type="ECO:0000313" key="3">
    <source>
        <dbReference type="Proteomes" id="UP001205919"/>
    </source>
</evidence>
<protein>
    <submittedName>
        <fullName evidence="2">Uncharacterized protein</fullName>
    </submittedName>
</protein>
<accession>A0AAW5K645</accession>
<keyword evidence="1" id="KW-0472">Membrane</keyword>
<evidence type="ECO:0000256" key="1">
    <source>
        <dbReference type="SAM" id="Phobius"/>
    </source>
</evidence>
<comment type="caution">
    <text evidence="2">The sequence shown here is derived from an EMBL/GenBank/DDBJ whole genome shotgun (WGS) entry which is preliminary data.</text>
</comment>
<sequence length="45" mass="5013">MSGNEIFWQSGTWMLFAGQALVLVLIVALYFYMGKKEKEAGKKAG</sequence>
<dbReference type="RefSeq" id="WP_008708587.1">
    <property type="nucleotide sequence ID" value="NZ_CABKQM010000001.1"/>
</dbReference>
<keyword evidence="1" id="KW-0812">Transmembrane</keyword>
<dbReference type="AlphaFoldDB" id="A0AAW5K645"/>
<keyword evidence="1" id="KW-1133">Transmembrane helix</keyword>